<dbReference type="EC" id="3.1.1.31" evidence="5 7"/>
<accession>A1S6L0</accession>
<gene>
    <name evidence="7" type="primary">pgl</name>
    <name evidence="9" type="ordered locus">Sama_1811</name>
</gene>
<dbReference type="CDD" id="cd01400">
    <property type="entry name" value="6PGL"/>
    <property type="match status" value="1"/>
</dbReference>
<sequence>MLKEAVFKSFDNTDSLETQLADRIARQLQDAVDARGKASLVVSGGSTPLKLFKALSNKAIDWNEVFVTLADERWVDNAHKDSNERLVRENLLQNRAASAKFRGLKNMFASAEEGAAMTSEHLANVPRPFDVVVLGMGNDGHTCSWFPCSDDLMRALDSDALCEAVTPRTAPHERITLTKKAILNSRQIYLHLVGEQKLSVYRQALESDDIKAMPIRVVLGQHKTPVDVYWSA</sequence>
<dbReference type="RefSeq" id="WP_011759924.1">
    <property type="nucleotide sequence ID" value="NC_008700.1"/>
</dbReference>
<dbReference type="EMBL" id="CP000507">
    <property type="protein sequence ID" value="ABM00017.1"/>
    <property type="molecule type" value="Genomic_DNA"/>
</dbReference>
<dbReference type="PANTHER" id="PTHR11054:SF0">
    <property type="entry name" value="6-PHOSPHOGLUCONOLACTONASE"/>
    <property type="match status" value="1"/>
</dbReference>
<evidence type="ECO:0000256" key="6">
    <source>
        <dbReference type="ARBA" id="ARBA00020337"/>
    </source>
</evidence>
<comment type="pathway">
    <text evidence="3 7">Carbohydrate degradation; pentose phosphate pathway; D-ribulose 5-phosphate from D-glucose 6-phosphate (oxidative stage): step 2/3.</text>
</comment>
<dbReference type="GO" id="GO:0006098">
    <property type="term" value="P:pentose-phosphate shunt"/>
    <property type="evidence" value="ECO:0007669"/>
    <property type="project" value="UniProtKB-UniPathway"/>
</dbReference>
<dbReference type="Pfam" id="PF01182">
    <property type="entry name" value="Glucosamine_iso"/>
    <property type="match status" value="1"/>
</dbReference>
<proteinExistence type="inferred from homology"/>
<dbReference type="SUPFAM" id="SSF100950">
    <property type="entry name" value="NagB/RpiA/CoA transferase-like"/>
    <property type="match status" value="1"/>
</dbReference>
<dbReference type="KEGG" id="saz:Sama_1811"/>
<dbReference type="GO" id="GO:0005975">
    <property type="term" value="P:carbohydrate metabolic process"/>
    <property type="evidence" value="ECO:0007669"/>
    <property type="project" value="UniProtKB-UniRule"/>
</dbReference>
<name>A1S6L0_SHEAM</name>
<dbReference type="HOGENOM" id="CLU_053947_2_1_6"/>
<comment type="function">
    <text evidence="2 7">Hydrolysis of 6-phosphogluconolactone to 6-phosphogluconate.</text>
</comment>
<dbReference type="GO" id="GO:0017057">
    <property type="term" value="F:6-phosphogluconolactonase activity"/>
    <property type="evidence" value="ECO:0007669"/>
    <property type="project" value="UniProtKB-UniRule"/>
</dbReference>
<dbReference type="InterPro" id="IPR037171">
    <property type="entry name" value="NagB/RpiA_transferase-like"/>
</dbReference>
<keyword evidence="7 9" id="KW-0378">Hydrolase</keyword>
<evidence type="ECO:0000256" key="4">
    <source>
        <dbReference type="ARBA" id="ARBA00010662"/>
    </source>
</evidence>
<dbReference type="STRING" id="326297.Sama_1811"/>
<protein>
    <recommendedName>
        <fullName evidence="6 7">6-phosphogluconolactonase</fullName>
        <shortName evidence="7">6PGL</shortName>
        <ecNumber evidence="5 7">3.1.1.31</ecNumber>
    </recommendedName>
</protein>
<dbReference type="UniPathway" id="UPA00115">
    <property type="reaction ID" value="UER00409"/>
</dbReference>
<dbReference type="InterPro" id="IPR039104">
    <property type="entry name" value="6PGL"/>
</dbReference>
<evidence type="ECO:0000313" key="9">
    <source>
        <dbReference type="EMBL" id="ABM00017.1"/>
    </source>
</evidence>
<comment type="similarity">
    <text evidence="4 7">Belongs to the glucosamine/galactosamine-6-phosphate isomerase family. 6-phosphogluconolactonase subfamily.</text>
</comment>
<comment type="catalytic activity">
    <reaction evidence="1 7">
        <text>6-phospho-D-glucono-1,5-lactone + H2O = 6-phospho-D-gluconate + H(+)</text>
        <dbReference type="Rhea" id="RHEA:12556"/>
        <dbReference type="ChEBI" id="CHEBI:15377"/>
        <dbReference type="ChEBI" id="CHEBI:15378"/>
        <dbReference type="ChEBI" id="CHEBI:57955"/>
        <dbReference type="ChEBI" id="CHEBI:58759"/>
        <dbReference type="EC" id="3.1.1.31"/>
    </reaction>
</comment>
<dbReference type="DNASU" id="4604061"/>
<organism evidence="9 10">
    <name type="scientific">Shewanella amazonensis (strain ATCC BAA-1098 / SB2B)</name>
    <dbReference type="NCBI Taxonomy" id="326297"/>
    <lineage>
        <taxon>Bacteria</taxon>
        <taxon>Pseudomonadati</taxon>
        <taxon>Pseudomonadota</taxon>
        <taxon>Gammaproteobacteria</taxon>
        <taxon>Alteromonadales</taxon>
        <taxon>Shewanellaceae</taxon>
        <taxon>Shewanella</taxon>
    </lineage>
</organism>
<dbReference type="eggNOG" id="COG0363">
    <property type="taxonomic scope" value="Bacteria"/>
</dbReference>
<feature type="domain" description="Glucosamine/galactosamine-6-phosphate isomerase" evidence="8">
    <location>
        <begin position="12"/>
        <end position="222"/>
    </location>
</feature>
<dbReference type="InterPro" id="IPR005900">
    <property type="entry name" value="6-phosphogluconolactonase_DevB"/>
</dbReference>
<dbReference type="InterPro" id="IPR006148">
    <property type="entry name" value="Glc/Gal-6P_isomerase"/>
</dbReference>
<dbReference type="NCBIfam" id="TIGR01198">
    <property type="entry name" value="pgl"/>
    <property type="match status" value="1"/>
</dbReference>
<dbReference type="OrthoDB" id="9810967at2"/>
<keyword evidence="10" id="KW-1185">Reference proteome</keyword>
<dbReference type="PANTHER" id="PTHR11054">
    <property type="entry name" value="6-PHOSPHOGLUCONOLACTONASE"/>
    <property type="match status" value="1"/>
</dbReference>
<dbReference type="Gene3D" id="3.40.50.1360">
    <property type="match status" value="1"/>
</dbReference>
<dbReference type="AlphaFoldDB" id="A1S6L0"/>
<evidence type="ECO:0000256" key="1">
    <source>
        <dbReference type="ARBA" id="ARBA00000832"/>
    </source>
</evidence>
<evidence type="ECO:0000256" key="5">
    <source>
        <dbReference type="ARBA" id="ARBA00013198"/>
    </source>
</evidence>
<evidence type="ECO:0000259" key="8">
    <source>
        <dbReference type="Pfam" id="PF01182"/>
    </source>
</evidence>
<reference evidence="9 10" key="1">
    <citation type="submission" date="2006-12" db="EMBL/GenBank/DDBJ databases">
        <title>Complete sequence of Shewanella amazonensis SB2B.</title>
        <authorList>
            <consortium name="US DOE Joint Genome Institute"/>
            <person name="Copeland A."/>
            <person name="Lucas S."/>
            <person name="Lapidus A."/>
            <person name="Barry K."/>
            <person name="Detter J.C."/>
            <person name="Glavina del Rio T."/>
            <person name="Hammon N."/>
            <person name="Israni S."/>
            <person name="Dalin E."/>
            <person name="Tice H."/>
            <person name="Pitluck S."/>
            <person name="Munk A.C."/>
            <person name="Brettin T."/>
            <person name="Bruce D."/>
            <person name="Han C."/>
            <person name="Tapia R."/>
            <person name="Gilna P."/>
            <person name="Schmutz J."/>
            <person name="Larimer F."/>
            <person name="Land M."/>
            <person name="Hauser L."/>
            <person name="Kyrpides N."/>
            <person name="Mikhailova N."/>
            <person name="Fredrickson J."/>
            <person name="Richardson P."/>
        </authorList>
    </citation>
    <scope>NUCLEOTIDE SEQUENCE [LARGE SCALE GENOMIC DNA]</scope>
    <source>
        <strain evidence="10">ATCC BAA-1098 / SB2B</strain>
    </source>
</reference>
<evidence type="ECO:0000256" key="7">
    <source>
        <dbReference type="RuleBase" id="RU365095"/>
    </source>
</evidence>
<evidence type="ECO:0000256" key="3">
    <source>
        <dbReference type="ARBA" id="ARBA00004961"/>
    </source>
</evidence>
<evidence type="ECO:0000313" key="10">
    <source>
        <dbReference type="Proteomes" id="UP000009175"/>
    </source>
</evidence>
<evidence type="ECO:0000256" key="2">
    <source>
        <dbReference type="ARBA" id="ARBA00002681"/>
    </source>
</evidence>
<dbReference type="Proteomes" id="UP000009175">
    <property type="component" value="Chromosome"/>
</dbReference>